<evidence type="ECO:0000259" key="10">
    <source>
        <dbReference type="Pfam" id="PF25597"/>
    </source>
</evidence>
<evidence type="ECO:0000256" key="8">
    <source>
        <dbReference type="ARBA" id="ARBA00022932"/>
    </source>
</evidence>
<dbReference type="PANTHER" id="PTHR42648:SF11">
    <property type="entry name" value="TRANSPOSON TY4-P GAG-POL POLYPROTEIN"/>
    <property type="match status" value="1"/>
</dbReference>
<evidence type="ECO:0000256" key="4">
    <source>
        <dbReference type="ARBA" id="ARBA00022801"/>
    </source>
</evidence>
<dbReference type="GO" id="GO:0006310">
    <property type="term" value="P:DNA recombination"/>
    <property type="evidence" value="ECO:0007669"/>
    <property type="project" value="UniProtKB-KW"/>
</dbReference>
<name>A0A5S6QQD8_TRIMR</name>
<keyword evidence="8" id="KW-0548">Nucleotidyltransferase</keyword>
<keyword evidence="8" id="KW-0808">Transferase</keyword>
<dbReference type="InterPro" id="IPR039537">
    <property type="entry name" value="Retrotran_Ty1/copia-like"/>
</dbReference>
<keyword evidence="5" id="KW-0460">Magnesium</keyword>
<dbReference type="STRING" id="70415.A0A5S6QQD8"/>
<keyword evidence="7" id="KW-0695">RNA-directed DNA polymerase</keyword>
<evidence type="ECO:0000256" key="6">
    <source>
        <dbReference type="ARBA" id="ARBA00022908"/>
    </source>
</evidence>
<dbReference type="PANTHER" id="PTHR42648">
    <property type="entry name" value="TRANSPOSASE, PUTATIVE-RELATED"/>
    <property type="match status" value="1"/>
</dbReference>
<dbReference type="InterPro" id="IPR057670">
    <property type="entry name" value="SH3_retrovirus"/>
</dbReference>
<dbReference type="GO" id="GO:0003887">
    <property type="term" value="F:DNA-directed DNA polymerase activity"/>
    <property type="evidence" value="ECO:0007669"/>
    <property type="project" value="UniProtKB-KW"/>
</dbReference>
<evidence type="ECO:0000256" key="1">
    <source>
        <dbReference type="ARBA" id="ARBA00022722"/>
    </source>
</evidence>
<evidence type="ECO:0000256" key="3">
    <source>
        <dbReference type="ARBA" id="ARBA00022759"/>
    </source>
</evidence>
<accession>A0A5S6QQD8</accession>
<reference evidence="12" key="1">
    <citation type="submission" date="2019-12" db="UniProtKB">
        <authorList>
            <consortium name="WormBaseParasite"/>
        </authorList>
    </citation>
    <scope>IDENTIFICATION</scope>
</reference>
<keyword evidence="8" id="KW-0239">DNA-directed DNA polymerase</keyword>
<dbReference type="AlphaFoldDB" id="A0A5S6QQD8"/>
<evidence type="ECO:0000256" key="9">
    <source>
        <dbReference type="ARBA" id="ARBA00023172"/>
    </source>
</evidence>
<evidence type="ECO:0000256" key="7">
    <source>
        <dbReference type="ARBA" id="ARBA00022918"/>
    </source>
</evidence>
<keyword evidence="2" id="KW-0479">Metal-binding</keyword>
<dbReference type="GO" id="GO:0016787">
    <property type="term" value="F:hydrolase activity"/>
    <property type="evidence" value="ECO:0007669"/>
    <property type="project" value="UniProtKB-KW"/>
</dbReference>
<dbReference type="GO" id="GO:0015074">
    <property type="term" value="P:DNA integration"/>
    <property type="evidence" value="ECO:0007669"/>
    <property type="project" value="UniProtKB-KW"/>
</dbReference>
<evidence type="ECO:0000256" key="5">
    <source>
        <dbReference type="ARBA" id="ARBA00022842"/>
    </source>
</evidence>
<organism evidence="11 12">
    <name type="scientific">Trichuris muris</name>
    <name type="common">Mouse whipworm</name>
    <dbReference type="NCBI Taxonomy" id="70415"/>
    <lineage>
        <taxon>Eukaryota</taxon>
        <taxon>Metazoa</taxon>
        <taxon>Ecdysozoa</taxon>
        <taxon>Nematoda</taxon>
        <taxon>Enoplea</taxon>
        <taxon>Dorylaimia</taxon>
        <taxon>Trichinellida</taxon>
        <taxon>Trichuridae</taxon>
        <taxon>Trichuris</taxon>
    </lineage>
</organism>
<dbReference type="Proteomes" id="UP000046395">
    <property type="component" value="Unassembled WGS sequence"/>
</dbReference>
<protein>
    <submittedName>
        <fullName evidence="12">Copia protein</fullName>
    </submittedName>
</protein>
<keyword evidence="4" id="KW-0378">Hydrolase</keyword>
<dbReference type="WBParaSite" id="TMUE_2000009087.1">
    <property type="protein sequence ID" value="TMUE_2000009087.1"/>
    <property type="gene ID" value="WBGene00302691"/>
</dbReference>
<keyword evidence="3" id="KW-0255">Endonuclease</keyword>
<dbReference type="Pfam" id="PF25597">
    <property type="entry name" value="SH3_retrovirus"/>
    <property type="match status" value="1"/>
</dbReference>
<dbReference type="GO" id="GO:0004519">
    <property type="term" value="F:endonuclease activity"/>
    <property type="evidence" value="ECO:0007669"/>
    <property type="project" value="UniProtKB-KW"/>
</dbReference>
<evidence type="ECO:0000313" key="12">
    <source>
        <dbReference type="WBParaSite" id="TMUE_2000009087.1"/>
    </source>
</evidence>
<keyword evidence="1" id="KW-0540">Nuclease</keyword>
<keyword evidence="6" id="KW-0229">DNA integration</keyword>
<keyword evidence="9" id="KW-0233">DNA recombination</keyword>
<evidence type="ECO:0000313" key="11">
    <source>
        <dbReference type="Proteomes" id="UP000046395"/>
    </source>
</evidence>
<feature type="domain" description="Retroviral polymerase SH3-like" evidence="10">
    <location>
        <begin position="57"/>
        <end position="101"/>
    </location>
</feature>
<dbReference type="GO" id="GO:0046872">
    <property type="term" value="F:metal ion binding"/>
    <property type="evidence" value="ECO:0007669"/>
    <property type="project" value="UniProtKB-KW"/>
</dbReference>
<keyword evidence="11" id="KW-1185">Reference proteome</keyword>
<dbReference type="GO" id="GO:0003964">
    <property type="term" value="F:RNA-directed DNA polymerase activity"/>
    <property type="evidence" value="ECO:0007669"/>
    <property type="project" value="UniProtKB-KW"/>
</dbReference>
<proteinExistence type="predicted"/>
<sequence>MLEVKEFPKFLWAEAVATAAHIYNLTGQTPEKGKSPYELWYDQSAPRIDHLKVFGTKAFVYVPKQQRQKWSQKSNKGLLVGYDSFDGYRIYVPSQHKVESVNDDGLNTEEEKDDSVEVNMKWPDAGIASAPAEEADNDADQNAEEVAVGAETRTLRNRTQLKQPVRCGDYVLMAVETENPKLYAEAMQTAEYTHWKRAMKEEMQS</sequence>
<evidence type="ECO:0000256" key="2">
    <source>
        <dbReference type="ARBA" id="ARBA00022723"/>
    </source>
</evidence>